<comment type="similarity">
    <text evidence="1">Belongs to the NAD(P)-dependent epimerase/dehydratase family.</text>
</comment>
<dbReference type="AlphaFoldDB" id="A0A5C8FCV3"/>
<protein>
    <submittedName>
        <fullName evidence="3">NAD-dependent epimerase/dehydratase family protein</fullName>
    </submittedName>
</protein>
<sequence>MKISGGLIYEYFNYWRAGFIGSEFAKFLLQKNYNVKILDNLEYGYKDNFEDNDILKNNFILDDIRAKDFLKYLKDIDIIVHLAGISALPECESNPQKALDINITGLVNVLNSCRSSNIIKNNIFIYFCGL</sequence>
<evidence type="ECO:0000313" key="3">
    <source>
        <dbReference type="EMBL" id="TXJ46440.1"/>
    </source>
</evidence>
<evidence type="ECO:0000313" key="4">
    <source>
        <dbReference type="Proteomes" id="UP000324574"/>
    </source>
</evidence>
<dbReference type="Gene3D" id="3.40.50.720">
    <property type="entry name" value="NAD(P)-binding Rossmann-like Domain"/>
    <property type="match status" value="1"/>
</dbReference>
<accession>A0A5C8FCV3</accession>
<dbReference type="Proteomes" id="UP000324574">
    <property type="component" value="Unassembled WGS sequence"/>
</dbReference>
<dbReference type="InterPro" id="IPR036291">
    <property type="entry name" value="NAD(P)-bd_dom_sf"/>
</dbReference>
<proteinExistence type="inferred from homology"/>
<evidence type="ECO:0000259" key="2">
    <source>
        <dbReference type="Pfam" id="PF01370"/>
    </source>
</evidence>
<feature type="domain" description="NAD-dependent epimerase/dehydratase" evidence="2">
    <location>
        <begin position="17"/>
        <end position="118"/>
    </location>
</feature>
<comment type="caution">
    <text evidence="3">The sequence shown here is derived from an EMBL/GenBank/DDBJ whole genome shotgun (WGS) entry which is preliminary data.</text>
</comment>
<dbReference type="SUPFAM" id="SSF51735">
    <property type="entry name" value="NAD(P)-binding Rossmann-fold domains"/>
    <property type="match status" value="1"/>
</dbReference>
<dbReference type="InterPro" id="IPR001509">
    <property type="entry name" value="Epimerase_deHydtase"/>
</dbReference>
<evidence type="ECO:0000256" key="1">
    <source>
        <dbReference type="ARBA" id="ARBA00007637"/>
    </source>
</evidence>
<reference evidence="3 4" key="1">
    <citation type="journal article" date="1992" name="Lakartidningen">
        <title>[Penicillin V and not amoxicillin is the first choice preparation in acute otitis].</title>
        <authorList>
            <person name="Kamme C."/>
            <person name="Lundgren K."/>
            <person name="Prellner K."/>
        </authorList>
    </citation>
    <scope>NUCLEOTIDE SEQUENCE [LARGE SCALE GENOMIC DNA]</scope>
    <source>
        <strain evidence="3 4">PC3714II</strain>
    </source>
</reference>
<dbReference type="PANTHER" id="PTHR43000">
    <property type="entry name" value="DTDP-D-GLUCOSE 4,6-DEHYDRATASE-RELATED"/>
    <property type="match status" value="1"/>
</dbReference>
<organism evidence="3 4">
    <name type="scientific">Brachyspira aalborgi</name>
    <dbReference type="NCBI Taxonomy" id="29522"/>
    <lineage>
        <taxon>Bacteria</taxon>
        <taxon>Pseudomonadati</taxon>
        <taxon>Spirochaetota</taxon>
        <taxon>Spirochaetia</taxon>
        <taxon>Brachyspirales</taxon>
        <taxon>Brachyspiraceae</taxon>
        <taxon>Brachyspira</taxon>
    </lineage>
</organism>
<name>A0A5C8FCV3_9SPIR</name>
<dbReference type="EMBL" id="SAYG01000003">
    <property type="protein sequence ID" value="TXJ46440.1"/>
    <property type="molecule type" value="Genomic_DNA"/>
</dbReference>
<gene>
    <name evidence="3" type="ORF">EPJ70_01380</name>
</gene>
<dbReference type="Pfam" id="PF01370">
    <property type="entry name" value="Epimerase"/>
    <property type="match status" value="1"/>
</dbReference>